<proteinExistence type="predicted"/>
<feature type="domain" description="YiaAB two helix" evidence="2">
    <location>
        <begin position="13"/>
        <end position="65"/>
    </location>
</feature>
<dbReference type="GO" id="GO:0006974">
    <property type="term" value="P:DNA damage response"/>
    <property type="evidence" value="ECO:0007669"/>
    <property type="project" value="TreeGrafter"/>
</dbReference>
<dbReference type="EMBL" id="LHQV01000005">
    <property type="protein sequence ID" value="OQK03865.1"/>
    <property type="molecule type" value="Genomic_DNA"/>
</dbReference>
<feature type="transmembrane region" description="Helical" evidence="1">
    <location>
        <begin position="108"/>
        <end position="127"/>
    </location>
</feature>
<organism evidence="3 4">
    <name type="scientific">Vibrio parahaemolyticus</name>
    <dbReference type="NCBI Taxonomy" id="670"/>
    <lineage>
        <taxon>Bacteria</taxon>
        <taxon>Pseudomonadati</taxon>
        <taxon>Pseudomonadota</taxon>
        <taxon>Gammaproteobacteria</taxon>
        <taxon>Vibrionales</taxon>
        <taxon>Vibrionaceae</taxon>
        <taxon>Vibrio</taxon>
    </lineage>
</organism>
<dbReference type="Proteomes" id="UP000191946">
    <property type="component" value="Unassembled WGS sequence"/>
</dbReference>
<dbReference type="NCBIfam" id="NF008482">
    <property type="entry name" value="PRK11383.1"/>
    <property type="match status" value="1"/>
</dbReference>
<feature type="transmembrane region" description="Helical" evidence="1">
    <location>
        <begin position="43"/>
        <end position="59"/>
    </location>
</feature>
<dbReference type="PANTHER" id="PTHR37290">
    <property type="entry name" value="INNER MEMBRANE PROTEIN YIAA-RELATED"/>
    <property type="match status" value="1"/>
</dbReference>
<keyword evidence="1" id="KW-1133">Transmembrane helix</keyword>
<sequence length="153" mass="17154">MIMDKSLAPTRPYVLTALVALGIGVFTYLIGLINANLQFNEKGYYFVVLVFGLFSVITLQKTIRDESEGLKVTSAYKNLNIFCVIIACALMFIGLYNVDTLLLNEKGFFGIAFVMSLFSSIVVQKNVRDLEYFKSNSKSESKSTFEAPEDEQK</sequence>
<name>A0AAX0MGK8_VIBPH</name>
<feature type="domain" description="YiaAB two helix" evidence="2">
    <location>
        <begin position="82"/>
        <end position="129"/>
    </location>
</feature>
<feature type="transmembrane region" description="Helical" evidence="1">
    <location>
        <begin position="12"/>
        <end position="31"/>
    </location>
</feature>
<evidence type="ECO:0000256" key="1">
    <source>
        <dbReference type="SAM" id="Phobius"/>
    </source>
</evidence>
<dbReference type="GO" id="GO:0005886">
    <property type="term" value="C:plasma membrane"/>
    <property type="evidence" value="ECO:0007669"/>
    <property type="project" value="TreeGrafter"/>
</dbReference>
<accession>A0AAX0MGK8</accession>
<protein>
    <recommendedName>
        <fullName evidence="2">YiaAB two helix domain-containing protein</fullName>
    </recommendedName>
</protein>
<evidence type="ECO:0000259" key="2">
    <source>
        <dbReference type="Pfam" id="PF05360"/>
    </source>
</evidence>
<keyword evidence="4" id="KW-1185">Reference proteome</keyword>
<gene>
    <name evidence="3" type="ORF">AKG60_02975</name>
</gene>
<dbReference type="PANTHER" id="PTHR37290:SF1">
    <property type="entry name" value="INNER MEMBRANE PROTEIN YIAA"/>
    <property type="match status" value="1"/>
</dbReference>
<evidence type="ECO:0000313" key="3">
    <source>
        <dbReference type="EMBL" id="OQK03865.1"/>
    </source>
</evidence>
<dbReference type="InterPro" id="IPR038972">
    <property type="entry name" value="YiaA-like"/>
</dbReference>
<evidence type="ECO:0000313" key="4">
    <source>
        <dbReference type="Proteomes" id="UP000191946"/>
    </source>
</evidence>
<keyword evidence="1" id="KW-0812">Transmembrane</keyword>
<reference evidence="3 4" key="1">
    <citation type="submission" date="2015-08" db="EMBL/GenBank/DDBJ databases">
        <title>Draft Genome Sequences of Vibrio parahaemolyticus Strains.</title>
        <authorList>
            <person name="Gonzalez-Escalona N."/>
            <person name="DePaola A."/>
        </authorList>
    </citation>
    <scope>NUCLEOTIDE SEQUENCE [LARGE SCALE GENOMIC DNA]</scope>
    <source>
        <strain evidence="3 4">CFSAN001621</strain>
    </source>
</reference>
<keyword evidence="1" id="KW-0472">Membrane</keyword>
<comment type="caution">
    <text evidence="3">The sequence shown here is derived from an EMBL/GenBank/DDBJ whole genome shotgun (WGS) entry which is preliminary data.</text>
</comment>
<dbReference type="Pfam" id="PF05360">
    <property type="entry name" value="YiaAB"/>
    <property type="match status" value="2"/>
</dbReference>
<dbReference type="InterPro" id="IPR008024">
    <property type="entry name" value="YiaAB"/>
</dbReference>
<dbReference type="AlphaFoldDB" id="A0AAX0MGK8"/>
<feature type="transmembrane region" description="Helical" evidence="1">
    <location>
        <begin position="79"/>
        <end position="96"/>
    </location>
</feature>